<comment type="caution">
    <text evidence="4">The sequence shown here is derived from an EMBL/GenBank/DDBJ whole genome shotgun (WGS) entry which is preliminary data.</text>
</comment>
<dbReference type="SUPFAM" id="SSF52113">
    <property type="entry name" value="BRCT domain"/>
    <property type="match status" value="5"/>
</dbReference>
<dbReference type="InterPro" id="IPR001357">
    <property type="entry name" value="BRCT_dom"/>
</dbReference>
<proteinExistence type="predicted"/>
<dbReference type="FunFam" id="3.40.50.10190:FF:000057">
    <property type="entry name" value="Transcription coactivator"/>
    <property type="match status" value="1"/>
</dbReference>
<sequence length="978" mass="109166">MKTTQLFKGANVFMSRNLVPPEVFDTLLDALKLNGAEIFLCCDPSRNGPWDFHVIASSGHEKFKYLKAKGCNLIGPQCVLSCAKEGRQLPQGGFTCCLAMDGLKVLASGFRMEEKVKIEELVVSMGGVLLARSSSDVNFIIVKNVLASKYKWALNIQKPIVTLHWLHQCWNEHRVVPQEPYKIPPFSGLTICVTKVPIDERKGMQTQISEYGGKYSAELTKRFLDIAYAAEGDKYKVARKWGHIQIVTRKWFEQSIARKVCLNEESYPILGSIPLNRGVRHLGNHNGEEKFPECPISLSLSAAAATDSYTSFAQSRDSDIEASASQNVSSRSMNPSTDVKEPSEAPTTKLREQNIDGSTARDSESEDNDLYLSDCRIFLLGFEASEMRRLVKLVRRGGGSRYMMLNERMTHIVVGTPSESEKREVRSVAASGVIQVVTPTWLEDCDREKKELPIHKIYTAYNLILPRDFACLTKGSLAGMEKGKQTLPQTIGNDSSSRSINFSNGAATLLGKSEEAILEFDRKDEVHAEGKIVSPKQKETLSSLVTSKSKEQQKIQFEFSDQNKQERKSSVFEGKTFCFSHSFPKDRRPEIVEWVNQGGGEVVNYPVINKADFNIECHGVLRSAGTRQTIHVSSHWVRSCLEDGCLLDVSSHMLYSPLPCQTPLPGFQSLRFCSSQYEEKDRILLRNLCFVLGAKFVEKLTKKVTHLLCNFANGPKYERASQWGIVSVTSDWVYECVKQNQVVSSDNFHPKELTTQDREAGFGLTSQFHTQSVPMASRGNGSLLVSHSEDGERTQSFAEKNGLGKGEVNNDLGEIERQQSFPSKKAKLLRDGQESGLFPVGEHPSNCARPLKSRDGIVSGNDVASGREVPDVADTIENLLVETFKIQDQNSPERRTSEKTFLSPSEQYNSVNSVTGLSTHRFNRTLKNDDVFNPPGDTTGTYGNFSETQTESQVVGYEEDLSGRQMLIDRVRTRSSFT</sequence>
<feature type="domain" description="BRCT" evidence="3">
    <location>
        <begin position="567"/>
        <end position="654"/>
    </location>
</feature>
<dbReference type="CDD" id="cd17731">
    <property type="entry name" value="BRCT_TopBP1_rpt2_like"/>
    <property type="match status" value="1"/>
</dbReference>
<gene>
    <name evidence="4" type="ORF">ANE_LOCUS6031</name>
</gene>
<organism evidence="4 5">
    <name type="scientific">Arabis nemorensis</name>
    <dbReference type="NCBI Taxonomy" id="586526"/>
    <lineage>
        <taxon>Eukaryota</taxon>
        <taxon>Viridiplantae</taxon>
        <taxon>Streptophyta</taxon>
        <taxon>Embryophyta</taxon>
        <taxon>Tracheophyta</taxon>
        <taxon>Spermatophyta</taxon>
        <taxon>Magnoliopsida</taxon>
        <taxon>eudicotyledons</taxon>
        <taxon>Gunneridae</taxon>
        <taxon>Pentapetalae</taxon>
        <taxon>rosids</taxon>
        <taxon>malvids</taxon>
        <taxon>Brassicales</taxon>
        <taxon>Brassicaceae</taxon>
        <taxon>Arabideae</taxon>
        <taxon>Arabis</taxon>
    </lineage>
</organism>
<feature type="compositionally biased region" description="Basic and acidic residues" evidence="2">
    <location>
        <begin position="338"/>
        <end position="363"/>
    </location>
</feature>
<reference evidence="4" key="1">
    <citation type="submission" date="2019-07" db="EMBL/GenBank/DDBJ databases">
        <authorList>
            <person name="Dittberner H."/>
        </authorList>
    </citation>
    <scope>NUCLEOTIDE SEQUENCE [LARGE SCALE GENOMIC DNA]</scope>
</reference>
<dbReference type="FunFam" id="3.40.50.10190:FF:000052">
    <property type="entry name" value="Transcription coactivator"/>
    <property type="match status" value="1"/>
</dbReference>
<dbReference type="PROSITE" id="PS50172">
    <property type="entry name" value="BRCT"/>
    <property type="match status" value="5"/>
</dbReference>
<dbReference type="Proteomes" id="UP000489600">
    <property type="component" value="Unassembled WGS sequence"/>
</dbReference>
<feature type="domain" description="BRCT" evidence="3">
    <location>
        <begin position="100"/>
        <end position="183"/>
    </location>
</feature>
<name>A0A565B1P6_9BRAS</name>
<feature type="domain" description="BRCT" evidence="3">
    <location>
        <begin position="181"/>
        <end position="269"/>
    </location>
</feature>
<feature type="domain" description="BRCT" evidence="3">
    <location>
        <begin position="367"/>
        <end position="459"/>
    </location>
</feature>
<dbReference type="SMART" id="SM00292">
    <property type="entry name" value="BRCT"/>
    <property type="match status" value="6"/>
</dbReference>
<evidence type="ECO:0000256" key="1">
    <source>
        <dbReference type="ARBA" id="ARBA00022737"/>
    </source>
</evidence>
<evidence type="ECO:0000256" key="2">
    <source>
        <dbReference type="SAM" id="MobiDB-lite"/>
    </source>
</evidence>
<dbReference type="Pfam" id="PF12738">
    <property type="entry name" value="PTCB-BRCT"/>
    <property type="match status" value="3"/>
</dbReference>
<dbReference type="OrthoDB" id="251770at2759"/>
<dbReference type="CDD" id="cd00027">
    <property type="entry name" value="BRCT"/>
    <property type="match status" value="2"/>
</dbReference>
<dbReference type="AlphaFoldDB" id="A0A565B1P6"/>
<evidence type="ECO:0000313" key="4">
    <source>
        <dbReference type="EMBL" id="VVA95586.1"/>
    </source>
</evidence>
<feature type="compositionally biased region" description="Polar residues" evidence="2">
    <location>
        <begin position="323"/>
        <end position="337"/>
    </location>
</feature>
<dbReference type="PANTHER" id="PTHR13561">
    <property type="entry name" value="DNA REPLICATION REGULATOR DPB11-RELATED"/>
    <property type="match status" value="1"/>
</dbReference>
<protein>
    <recommendedName>
        <fullName evidence="3">BRCT domain-containing protein</fullName>
    </recommendedName>
</protein>
<keyword evidence="1" id="KW-0677">Repeat</keyword>
<dbReference type="GO" id="GO:0033314">
    <property type="term" value="P:mitotic DNA replication checkpoint signaling"/>
    <property type="evidence" value="ECO:0007669"/>
    <property type="project" value="TreeGrafter"/>
</dbReference>
<feature type="region of interest" description="Disordered" evidence="2">
    <location>
        <begin position="315"/>
        <end position="366"/>
    </location>
</feature>
<dbReference type="GO" id="GO:0006270">
    <property type="term" value="P:DNA replication initiation"/>
    <property type="evidence" value="ECO:0007669"/>
    <property type="project" value="TreeGrafter"/>
</dbReference>
<dbReference type="EMBL" id="CABITT030000002">
    <property type="protein sequence ID" value="VVA95586.1"/>
    <property type="molecule type" value="Genomic_DNA"/>
</dbReference>
<keyword evidence="5" id="KW-1185">Reference proteome</keyword>
<dbReference type="InterPro" id="IPR036420">
    <property type="entry name" value="BRCT_dom_sf"/>
</dbReference>
<dbReference type="GO" id="GO:0007095">
    <property type="term" value="P:mitotic G2 DNA damage checkpoint signaling"/>
    <property type="evidence" value="ECO:0007669"/>
    <property type="project" value="TreeGrafter"/>
</dbReference>
<dbReference type="PANTHER" id="PTHR13561:SF20">
    <property type="entry name" value="DNA TOPOISOMERASE 2-BINDING PROTEIN 1"/>
    <property type="match status" value="1"/>
</dbReference>
<dbReference type="Pfam" id="PF00533">
    <property type="entry name" value="BRCT"/>
    <property type="match status" value="1"/>
</dbReference>
<dbReference type="InterPro" id="IPR059215">
    <property type="entry name" value="BRCT2_TopBP1-like"/>
</dbReference>
<evidence type="ECO:0000313" key="5">
    <source>
        <dbReference type="Proteomes" id="UP000489600"/>
    </source>
</evidence>
<dbReference type="FunFam" id="3.40.50.10190:FF:000061">
    <property type="entry name" value="Transcription coactivator"/>
    <property type="match status" value="1"/>
</dbReference>
<feature type="domain" description="BRCT" evidence="3">
    <location>
        <begin position="667"/>
        <end position="750"/>
    </location>
</feature>
<dbReference type="CDD" id="cd17718">
    <property type="entry name" value="BRCT_TopBP1_rpt3"/>
    <property type="match status" value="1"/>
</dbReference>
<evidence type="ECO:0000259" key="3">
    <source>
        <dbReference type="PROSITE" id="PS50172"/>
    </source>
</evidence>
<dbReference type="Gene3D" id="3.40.50.10190">
    <property type="entry name" value="BRCT domain"/>
    <property type="match status" value="6"/>
</dbReference>
<accession>A0A565B1P6</accession>